<feature type="domain" description="F-box" evidence="3">
    <location>
        <begin position="9"/>
        <end position="55"/>
    </location>
</feature>
<dbReference type="PANTHER" id="PTHR47463">
    <property type="entry name" value="F-BOX PROTEIN SKIP16"/>
    <property type="match status" value="1"/>
</dbReference>
<dbReference type="Proteomes" id="UP000825935">
    <property type="component" value="Chromosome 17"/>
</dbReference>
<dbReference type="OMA" id="YVHDKDC"/>
<keyword evidence="6" id="KW-1185">Reference proteome</keyword>
<evidence type="ECO:0000256" key="1">
    <source>
        <dbReference type="ARBA" id="ARBA00004906"/>
    </source>
</evidence>
<organism evidence="5 6">
    <name type="scientific">Ceratopteris richardii</name>
    <name type="common">Triangle waterfern</name>
    <dbReference type="NCBI Taxonomy" id="49495"/>
    <lineage>
        <taxon>Eukaryota</taxon>
        <taxon>Viridiplantae</taxon>
        <taxon>Streptophyta</taxon>
        <taxon>Embryophyta</taxon>
        <taxon>Tracheophyta</taxon>
        <taxon>Polypodiopsida</taxon>
        <taxon>Polypodiidae</taxon>
        <taxon>Polypodiales</taxon>
        <taxon>Pteridineae</taxon>
        <taxon>Pteridaceae</taxon>
        <taxon>Parkerioideae</taxon>
        <taxon>Ceratopteris</taxon>
    </lineage>
</organism>
<evidence type="ECO:0000259" key="4">
    <source>
        <dbReference type="PROSITE" id="PS51087"/>
    </source>
</evidence>
<comment type="pathway">
    <text evidence="1">Protein modification; protein ubiquitination.</text>
</comment>
<name>A0A8T2SUX3_CERRI</name>
<evidence type="ECO:0000256" key="2">
    <source>
        <dbReference type="ARBA" id="ARBA00022786"/>
    </source>
</evidence>
<comment type="caution">
    <text evidence="5">The sequence shown here is derived from an EMBL/GenBank/DDBJ whole genome shotgun (WGS) entry which is preliminary data.</text>
</comment>
<dbReference type="InterPro" id="IPR036767">
    <property type="entry name" value="ApaG_sf"/>
</dbReference>
<dbReference type="PROSITE" id="PS50181">
    <property type="entry name" value="FBOX"/>
    <property type="match status" value="1"/>
</dbReference>
<dbReference type="PROSITE" id="PS51087">
    <property type="entry name" value="APAG"/>
    <property type="match status" value="1"/>
</dbReference>
<dbReference type="Gene3D" id="1.20.1280.50">
    <property type="match status" value="1"/>
</dbReference>
<reference evidence="5" key="1">
    <citation type="submission" date="2021-08" db="EMBL/GenBank/DDBJ databases">
        <title>WGS assembly of Ceratopteris richardii.</title>
        <authorList>
            <person name="Marchant D.B."/>
            <person name="Chen G."/>
            <person name="Jenkins J."/>
            <person name="Shu S."/>
            <person name="Leebens-Mack J."/>
            <person name="Grimwood J."/>
            <person name="Schmutz J."/>
            <person name="Soltis P."/>
            <person name="Soltis D."/>
            <person name="Chen Z.-H."/>
        </authorList>
    </citation>
    <scope>NUCLEOTIDE SEQUENCE</scope>
    <source>
        <strain evidence="5">Whitten #5841</strain>
        <tissue evidence="5">Leaf</tissue>
    </source>
</reference>
<keyword evidence="2" id="KW-0833">Ubl conjugation pathway</keyword>
<dbReference type="AlphaFoldDB" id="A0A8T2SUX3"/>
<proteinExistence type="predicted"/>
<evidence type="ECO:0000313" key="5">
    <source>
        <dbReference type="EMBL" id="KAH7372744.1"/>
    </source>
</evidence>
<dbReference type="SUPFAM" id="SSF81383">
    <property type="entry name" value="F-box domain"/>
    <property type="match status" value="1"/>
</dbReference>
<dbReference type="EMBL" id="CM035422">
    <property type="protein sequence ID" value="KAH7372744.1"/>
    <property type="molecule type" value="Genomic_DNA"/>
</dbReference>
<dbReference type="Pfam" id="PF12937">
    <property type="entry name" value="F-box-like"/>
    <property type="match status" value="1"/>
</dbReference>
<evidence type="ECO:0000313" key="6">
    <source>
        <dbReference type="Proteomes" id="UP000825935"/>
    </source>
</evidence>
<sequence length="456" mass="51907">MQSQENVSTKKMPELPEAVLHAILRKCDFRAVGKSACVDRRWRVIASDDSLWKLLCEKHLQLRTAADHHGNPCTSYKEAYKVWHSNFRGYPESLVIRTKRCWDTLRDWSSCHYPEIADSLQPGVSEEFLDKFEQQLGWKLPLPVRLIYRFCGGQDAEPNLYEEDDSDDEIFGYRDYVGLFGGYNFYQHAVDVHFVSLRKALLLTEHFIPSWRDLAAAKKWVIVAASFPLVKFFLLDSHDGSLFVGTRNLATHGELIRCVPPPASGDSDMQDSMLRWLEVYSSRLSCGMYSVQKFDGYESISLYPELDPLCSEAVTTGVQIRSSAVFVPEYSALEDENGYDNYMFTYSIRMRLLPSDDDSRTNYAFSSCQLSSRHWIIKENGAFKSEVHGPGVIGEYPLLRIGADPYSYASCSPLNAPYGSICGDFTFLPGCLARPEGPSFLVRVAEFPLEMPDYIY</sequence>
<accession>A0A8T2SUX3</accession>
<dbReference type="OrthoDB" id="2305498at2759"/>
<dbReference type="InterPro" id="IPR007474">
    <property type="entry name" value="ApaG_domain"/>
</dbReference>
<dbReference type="Gene3D" id="2.60.40.1470">
    <property type="entry name" value="ApaG domain"/>
    <property type="match status" value="1"/>
</dbReference>
<feature type="domain" description="ApaG" evidence="4">
    <location>
        <begin position="312"/>
        <end position="456"/>
    </location>
</feature>
<protein>
    <submittedName>
        <fullName evidence="5">Uncharacterized protein</fullName>
    </submittedName>
</protein>
<dbReference type="EMBL" id="CM035422">
    <property type="protein sequence ID" value="KAH7372740.1"/>
    <property type="molecule type" value="Genomic_DNA"/>
</dbReference>
<evidence type="ECO:0000259" key="3">
    <source>
        <dbReference type="PROSITE" id="PS50181"/>
    </source>
</evidence>
<dbReference type="InterPro" id="IPR036047">
    <property type="entry name" value="F-box-like_dom_sf"/>
</dbReference>
<dbReference type="SUPFAM" id="SSF110069">
    <property type="entry name" value="ApaG-like"/>
    <property type="match status" value="1"/>
</dbReference>
<dbReference type="Pfam" id="PF04379">
    <property type="entry name" value="DUF525"/>
    <property type="match status" value="1"/>
</dbReference>
<gene>
    <name evidence="5" type="ORF">KP509_17G018800</name>
</gene>
<dbReference type="SUPFAM" id="SSF160631">
    <property type="entry name" value="SMI1/KNR4-like"/>
    <property type="match status" value="1"/>
</dbReference>
<dbReference type="InterPro" id="IPR037883">
    <property type="entry name" value="Knr4/Smi1-like_sf"/>
</dbReference>
<dbReference type="EMBL" id="CM035422">
    <property type="protein sequence ID" value="KAH7372741.1"/>
    <property type="molecule type" value="Genomic_DNA"/>
</dbReference>
<dbReference type="PANTHER" id="PTHR47463:SF2">
    <property type="entry name" value="F-BOX PROTEIN SKIP16"/>
    <property type="match status" value="1"/>
</dbReference>
<dbReference type="InterPro" id="IPR001810">
    <property type="entry name" value="F-box_dom"/>
</dbReference>